<dbReference type="OrthoDB" id="7335506at2"/>
<name>A0A1Y5SJ86_9RHOB</name>
<dbReference type="EMBL" id="FWFS01000005">
    <property type="protein sequence ID" value="SLN41407.1"/>
    <property type="molecule type" value="Genomic_DNA"/>
</dbReference>
<dbReference type="RefSeq" id="WP_085836300.1">
    <property type="nucleotide sequence ID" value="NZ_FWFS01000005.1"/>
</dbReference>
<evidence type="ECO:0000313" key="2">
    <source>
        <dbReference type="Proteomes" id="UP000193862"/>
    </source>
</evidence>
<organism evidence="1 2">
    <name type="scientific">Aquimixticola soesokkakensis</name>
    <dbReference type="NCBI Taxonomy" id="1519096"/>
    <lineage>
        <taxon>Bacteria</taxon>
        <taxon>Pseudomonadati</taxon>
        <taxon>Pseudomonadota</taxon>
        <taxon>Alphaproteobacteria</taxon>
        <taxon>Rhodobacterales</taxon>
        <taxon>Paracoccaceae</taxon>
        <taxon>Aquimixticola</taxon>
    </lineage>
</organism>
<keyword evidence="2" id="KW-1185">Reference proteome</keyword>
<sequence length="355" mass="38210">MSDWIMAEVPGARVALDPQLGNIRELVLGGGPLLHTAHWVGTEAAKDCAAPVDAHLAGDFFCAPFGAHGMAGVPPHGWSANSDWAAVTRAHSAERAILRLELQREVMGARIAKEIKLRAHHPTLYQTHRISGGRGLLPFAAHPMIRMRAGGRISTSPKRLAFTPPQPIGDAERLKYPAQSTDITAFPALDGSVDLTRFSSGTGHEDFVTLVEAQGRSWGWTAVVRSAEEDIVFFLKDARLAPVTMLWLSNGGRFSSPWDGRHEGVLGIEDGHAAGGYTQAQAQAGETPLADLGLAGGLVLDPDTRFDFRHAIGRIAKPAGWKQIADIALEADKLILSEVTGAQITLPFMREFLSF</sequence>
<evidence type="ECO:0000313" key="1">
    <source>
        <dbReference type="EMBL" id="SLN41407.1"/>
    </source>
</evidence>
<protein>
    <submittedName>
        <fullName evidence="1">Uncharacterized protein</fullName>
    </submittedName>
</protein>
<proteinExistence type="predicted"/>
<reference evidence="1 2" key="1">
    <citation type="submission" date="2017-03" db="EMBL/GenBank/DDBJ databases">
        <authorList>
            <person name="Afonso C.L."/>
            <person name="Miller P.J."/>
            <person name="Scott M.A."/>
            <person name="Spackman E."/>
            <person name="Goraichik I."/>
            <person name="Dimitrov K.M."/>
            <person name="Suarez D.L."/>
            <person name="Swayne D.E."/>
        </authorList>
    </citation>
    <scope>NUCLEOTIDE SEQUENCE [LARGE SCALE GENOMIC DNA]</scope>
    <source>
        <strain evidence="1 2">CECT 8620</strain>
    </source>
</reference>
<accession>A0A1Y5SJ86</accession>
<gene>
    <name evidence="1" type="ORF">AQS8620_01593</name>
</gene>
<dbReference type="Proteomes" id="UP000193862">
    <property type="component" value="Unassembled WGS sequence"/>
</dbReference>
<dbReference type="AlphaFoldDB" id="A0A1Y5SJ86"/>